<dbReference type="PANTHER" id="PTHR11328">
    <property type="entry name" value="MAJOR FACILITATOR SUPERFAMILY DOMAIN-CONTAINING PROTEIN"/>
    <property type="match status" value="1"/>
</dbReference>
<evidence type="ECO:0000313" key="3">
    <source>
        <dbReference type="Proteomes" id="UP000315343"/>
    </source>
</evidence>
<protein>
    <submittedName>
        <fullName evidence="2">Sugar (Glycoside-pentoside-hexuronide) transporter</fullName>
    </submittedName>
</protein>
<accession>A0A562JKE8</accession>
<feature type="transmembrane region" description="Helical" evidence="1">
    <location>
        <begin position="80"/>
        <end position="99"/>
    </location>
</feature>
<feature type="transmembrane region" description="Helical" evidence="1">
    <location>
        <begin position="191"/>
        <end position="210"/>
    </location>
</feature>
<feature type="transmembrane region" description="Helical" evidence="1">
    <location>
        <begin position="12"/>
        <end position="36"/>
    </location>
</feature>
<dbReference type="GO" id="GO:0008643">
    <property type="term" value="P:carbohydrate transport"/>
    <property type="evidence" value="ECO:0007669"/>
    <property type="project" value="InterPro"/>
</dbReference>
<gene>
    <name evidence="2" type="ORF">LY60_00293</name>
</gene>
<feature type="transmembrane region" description="Helical" evidence="1">
    <location>
        <begin position="276"/>
        <end position="294"/>
    </location>
</feature>
<dbReference type="EMBL" id="VLKH01000001">
    <property type="protein sequence ID" value="TWH83681.1"/>
    <property type="molecule type" value="Genomic_DNA"/>
</dbReference>
<feature type="transmembrane region" description="Helical" evidence="1">
    <location>
        <begin position="306"/>
        <end position="323"/>
    </location>
</feature>
<dbReference type="Pfam" id="PF13347">
    <property type="entry name" value="MFS_2"/>
    <property type="match status" value="1"/>
</dbReference>
<feature type="transmembrane region" description="Helical" evidence="1">
    <location>
        <begin position="371"/>
        <end position="395"/>
    </location>
</feature>
<dbReference type="SUPFAM" id="SSF103473">
    <property type="entry name" value="MFS general substrate transporter"/>
    <property type="match status" value="1"/>
</dbReference>
<dbReference type="AlphaFoldDB" id="A0A562JKE8"/>
<feature type="transmembrane region" description="Helical" evidence="1">
    <location>
        <begin position="415"/>
        <end position="439"/>
    </location>
</feature>
<feature type="transmembrane region" description="Helical" evidence="1">
    <location>
        <begin position="111"/>
        <end position="129"/>
    </location>
</feature>
<feature type="transmembrane region" description="Helical" evidence="1">
    <location>
        <begin position="42"/>
        <end position="60"/>
    </location>
</feature>
<name>A0A562JKE8_9FIRM</name>
<comment type="caution">
    <text evidence="2">The sequence shown here is derived from an EMBL/GenBank/DDBJ whole genome shotgun (WGS) entry which is preliminary data.</text>
</comment>
<dbReference type="RefSeq" id="WP_170226069.1">
    <property type="nucleotide sequence ID" value="NZ_JAYFNS010000031.1"/>
</dbReference>
<evidence type="ECO:0000313" key="2">
    <source>
        <dbReference type="EMBL" id="TWH83681.1"/>
    </source>
</evidence>
<dbReference type="PANTHER" id="PTHR11328:SF24">
    <property type="entry name" value="MAJOR FACILITATOR SUPERFAMILY (MFS) PROFILE DOMAIN-CONTAINING PROTEIN"/>
    <property type="match status" value="1"/>
</dbReference>
<feature type="transmembrane region" description="Helical" evidence="1">
    <location>
        <begin position="246"/>
        <end position="270"/>
    </location>
</feature>
<proteinExistence type="predicted"/>
<dbReference type="InterPro" id="IPR036259">
    <property type="entry name" value="MFS_trans_sf"/>
</dbReference>
<organism evidence="2 3">
    <name type="scientific">Sedimentibacter saalensis</name>
    <dbReference type="NCBI Taxonomy" id="130788"/>
    <lineage>
        <taxon>Bacteria</taxon>
        <taxon>Bacillati</taxon>
        <taxon>Bacillota</taxon>
        <taxon>Tissierellia</taxon>
        <taxon>Sedimentibacter</taxon>
    </lineage>
</organism>
<sequence>MNNQKISLAEKLGYGSFSISCNIVVQFVSTFILFYYTNVFKISPAVAGAIVSFGVIWDGINDPLIAHFADNHRFKNGERVRPYMLYICVPLAITTILMFMPFNMPQNMKPFYGMFIYVVFYSFTTFLRLPSYAMPILATSDGMERISINTYTSGGASLGGVLASVLCWPLVRIFSGVDTNGDMINPSRGFPLAAAVIGVFVIAGALFSYFTSRERVKPKNENEEKLSLGKSFTIVMKNYNFRWNTAFSTLYFVNNALLTSTLVYYCSYVFKDSGLTTYVMAAFAVGSIIALPFIKRLDKALGRRRAMMLGAALIFISKIPFLIFPMNVFAMYVNAFIMGLSVALNIVTFSTTRAEVADHVEYENNRRIDSMVINFMGFLNKCGTSITTLIIGISLQMAGYNADLKIQPQSVTTTLIGLIGWTSLAMSVVMFYCAAKITIEETVKQMSREKELAAEQLLS</sequence>
<dbReference type="GO" id="GO:0015293">
    <property type="term" value="F:symporter activity"/>
    <property type="evidence" value="ECO:0007669"/>
    <property type="project" value="InterPro"/>
</dbReference>
<evidence type="ECO:0000256" key="1">
    <source>
        <dbReference type="SAM" id="Phobius"/>
    </source>
</evidence>
<keyword evidence="3" id="KW-1185">Reference proteome</keyword>
<keyword evidence="1" id="KW-0472">Membrane</keyword>
<feature type="transmembrane region" description="Helical" evidence="1">
    <location>
        <begin position="329"/>
        <end position="350"/>
    </location>
</feature>
<dbReference type="CDD" id="cd17332">
    <property type="entry name" value="MFS_MelB_like"/>
    <property type="match status" value="1"/>
</dbReference>
<dbReference type="GO" id="GO:0005886">
    <property type="term" value="C:plasma membrane"/>
    <property type="evidence" value="ECO:0007669"/>
    <property type="project" value="TreeGrafter"/>
</dbReference>
<dbReference type="Gene3D" id="1.20.1250.20">
    <property type="entry name" value="MFS general substrate transporter like domains"/>
    <property type="match status" value="2"/>
</dbReference>
<dbReference type="Proteomes" id="UP000315343">
    <property type="component" value="Unassembled WGS sequence"/>
</dbReference>
<keyword evidence="1" id="KW-0812">Transmembrane</keyword>
<reference evidence="2 3" key="1">
    <citation type="submission" date="2019-07" db="EMBL/GenBank/DDBJ databases">
        <title>Genomic Encyclopedia of Type Strains, Phase I: the one thousand microbial genomes (KMG-I) project.</title>
        <authorList>
            <person name="Kyrpides N."/>
        </authorList>
    </citation>
    <scope>NUCLEOTIDE SEQUENCE [LARGE SCALE GENOMIC DNA]</scope>
    <source>
        <strain evidence="2 3">DSM 13558</strain>
    </source>
</reference>
<feature type="transmembrane region" description="Helical" evidence="1">
    <location>
        <begin position="150"/>
        <end position="171"/>
    </location>
</feature>
<keyword evidence="1" id="KW-1133">Transmembrane helix</keyword>
<dbReference type="InterPro" id="IPR039672">
    <property type="entry name" value="MFS_2"/>
</dbReference>